<evidence type="ECO:0000313" key="2">
    <source>
        <dbReference type="Proteomes" id="UP000639396"/>
    </source>
</evidence>
<proteinExistence type="predicted"/>
<sequence>MNAKTGFVDPWRSSRTNDLFTILLDYAKRAIRRIDFQLDLSGLDRYALTGWNEANIAIAAFGEL</sequence>
<reference evidence="1" key="1">
    <citation type="submission" date="2020-09" db="EMBL/GenBank/DDBJ databases">
        <title>A novel bacterium of genus Paenibacillus, isolated from South China Sea.</title>
        <authorList>
            <person name="Huang H."/>
            <person name="Mo K."/>
            <person name="Hu Y."/>
        </authorList>
    </citation>
    <scope>NUCLEOTIDE SEQUENCE</scope>
    <source>
        <strain evidence="1">IB182363</strain>
    </source>
</reference>
<evidence type="ECO:0000313" key="1">
    <source>
        <dbReference type="EMBL" id="MBD2863189.1"/>
    </source>
</evidence>
<accession>A0A927C869</accession>
<name>A0A927C869_9BACL</name>
<gene>
    <name evidence="1" type="ORF">IDH45_14445</name>
</gene>
<keyword evidence="2" id="KW-1185">Reference proteome</keyword>
<dbReference type="EMBL" id="JACXJA010000017">
    <property type="protein sequence ID" value="MBD2863189.1"/>
    <property type="molecule type" value="Genomic_DNA"/>
</dbReference>
<dbReference type="AlphaFoldDB" id="A0A927C869"/>
<dbReference type="Proteomes" id="UP000639396">
    <property type="component" value="Unassembled WGS sequence"/>
</dbReference>
<organism evidence="1 2">
    <name type="scientific">Paenibacillus oceani</name>
    <dbReference type="NCBI Taxonomy" id="2772510"/>
    <lineage>
        <taxon>Bacteria</taxon>
        <taxon>Bacillati</taxon>
        <taxon>Bacillota</taxon>
        <taxon>Bacilli</taxon>
        <taxon>Bacillales</taxon>
        <taxon>Paenibacillaceae</taxon>
        <taxon>Paenibacillus</taxon>
    </lineage>
</organism>
<dbReference type="RefSeq" id="WP_190928762.1">
    <property type="nucleotide sequence ID" value="NZ_JACXJA010000017.1"/>
</dbReference>
<protein>
    <submittedName>
        <fullName evidence="1">Uncharacterized protein</fullName>
    </submittedName>
</protein>
<comment type="caution">
    <text evidence="1">The sequence shown here is derived from an EMBL/GenBank/DDBJ whole genome shotgun (WGS) entry which is preliminary data.</text>
</comment>